<dbReference type="Proteomes" id="UP000054560">
    <property type="component" value="Unassembled WGS sequence"/>
</dbReference>
<sequence length="89" mass="10242">APQHSTKAWTTPTDHLTIGRADDIKRISPVKRRIRRAKPVPQVAPHDNVYDTRRKCMLEHGQKRAQEVPAPDEMPTEFVALVVLRNRQL</sequence>
<evidence type="ECO:0000313" key="1">
    <source>
        <dbReference type="EMBL" id="KNC75765.1"/>
    </source>
</evidence>
<dbReference type="AlphaFoldDB" id="A0A0L0FG79"/>
<accession>A0A0L0FG79</accession>
<dbReference type="GeneID" id="25912219"/>
<reference evidence="1 2" key="1">
    <citation type="submission" date="2011-02" db="EMBL/GenBank/DDBJ databases">
        <title>The Genome Sequence of Sphaeroforma arctica JP610.</title>
        <authorList>
            <consortium name="The Broad Institute Genome Sequencing Platform"/>
            <person name="Russ C."/>
            <person name="Cuomo C."/>
            <person name="Young S.K."/>
            <person name="Zeng Q."/>
            <person name="Gargeya S."/>
            <person name="Alvarado L."/>
            <person name="Berlin A."/>
            <person name="Chapman S.B."/>
            <person name="Chen Z."/>
            <person name="Freedman E."/>
            <person name="Gellesch M."/>
            <person name="Goldberg J."/>
            <person name="Griggs A."/>
            <person name="Gujja S."/>
            <person name="Heilman E."/>
            <person name="Heiman D."/>
            <person name="Howarth C."/>
            <person name="Mehta T."/>
            <person name="Neiman D."/>
            <person name="Pearson M."/>
            <person name="Roberts A."/>
            <person name="Saif S."/>
            <person name="Shea T."/>
            <person name="Shenoy N."/>
            <person name="Sisk P."/>
            <person name="Stolte C."/>
            <person name="Sykes S."/>
            <person name="White J."/>
            <person name="Yandava C."/>
            <person name="Burger G."/>
            <person name="Gray M.W."/>
            <person name="Holland P.W.H."/>
            <person name="King N."/>
            <person name="Lang F.B.F."/>
            <person name="Roger A.J."/>
            <person name="Ruiz-Trillo I."/>
            <person name="Haas B."/>
            <person name="Nusbaum C."/>
            <person name="Birren B."/>
        </authorList>
    </citation>
    <scope>NUCLEOTIDE SEQUENCE [LARGE SCALE GENOMIC DNA]</scope>
    <source>
        <strain evidence="1 2">JP610</strain>
    </source>
</reference>
<gene>
    <name evidence="1" type="ORF">SARC_11715</name>
</gene>
<organism evidence="1 2">
    <name type="scientific">Sphaeroforma arctica JP610</name>
    <dbReference type="NCBI Taxonomy" id="667725"/>
    <lineage>
        <taxon>Eukaryota</taxon>
        <taxon>Ichthyosporea</taxon>
        <taxon>Ichthyophonida</taxon>
        <taxon>Sphaeroforma</taxon>
    </lineage>
</organism>
<keyword evidence="2" id="KW-1185">Reference proteome</keyword>
<protein>
    <submittedName>
        <fullName evidence="1">Uncharacterized protein</fullName>
    </submittedName>
</protein>
<proteinExistence type="predicted"/>
<name>A0A0L0FG79_9EUKA</name>
<evidence type="ECO:0000313" key="2">
    <source>
        <dbReference type="Proteomes" id="UP000054560"/>
    </source>
</evidence>
<feature type="non-terminal residue" evidence="1">
    <location>
        <position position="1"/>
    </location>
</feature>
<dbReference type="RefSeq" id="XP_014149667.1">
    <property type="nucleotide sequence ID" value="XM_014294192.1"/>
</dbReference>
<dbReference type="EMBL" id="KQ243434">
    <property type="protein sequence ID" value="KNC75765.1"/>
    <property type="molecule type" value="Genomic_DNA"/>
</dbReference>